<dbReference type="PANTHER" id="PTHR40469">
    <property type="entry name" value="SECRETED GLYCOSYL HYDROLASE"/>
    <property type="match status" value="1"/>
</dbReference>
<comment type="caution">
    <text evidence="2">The sequence shown here is derived from an EMBL/GenBank/DDBJ whole genome shotgun (WGS) entry which is preliminary data.</text>
</comment>
<accession>A0A3E2BJM6</accession>
<dbReference type="Pfam" id="PF06283">
    <property type="entry name" value="ThuA"/>
    <property type="match status" value="1"/>
</dbReference>
<dbReference type="Proteomes" id="UP000257323">
    <property type="component" value="Unassembled WGS sequence"/>
</dbReference>
<evidence type="ECO:0000313" key="3">
    <source>
        <dbReference type="Proteomes" id="UP000257323"/>
    </source>
</evidence>
<name>A0A3E2BJM6_9BACT</name>
<dbReference type="AlphaFoldDB" id="A0A3E2BJM6"/>
<protein>
    <recommendedName>
        <fullName evidence="1">ThuA-like domain-containing protein</fullName>
    </recommendedName>
</protein>
<sequence>MSEKRRFLARTLIAFLITLGTLLIPVLSCIANDQPKKKVLIVWGGWEGHEPKKCVDIFAPWLREQGFEVEISDTLDAYLDLEKLKKLDVIVQVYTQGTITGQQERNLLEAVKSGVGLAGWHGGLADSFRMNTEYQFMVGGQWVAHPGGIIDYEVNIVPEKKNDPIVRGLKDFKMHSEQYYMHIDPIIEVLATTTFSGKYAPWIEGVVMPVVWKKYYGKGRVFYSSLGHVAADFDVPEAREIVKRGILWAARVFD</sequence>
<dbReference type="PANTHER" id="PTHR40469:SF2">
    <property type="entry name" value="GALACTOSE-BINDING DOMAIN-LIKE SUPERFAMILY PROTEIN"/>
    <property type="match status" value="1"/>
</dbReference>
<gene>
    <name evidence="2" type="ORF">OP8BY_1148</name>
</gene>
<dbReference type="InterPro" id="IPR029010">
    <property type="entry name" value="ThuA-like"/>
</dbReference>
<evidence type="ECO:0000313" key="2">
    <source>
        <dbReference type="EMBL" id="RFT14948.1"/>
    </source>
</evidence>
<dbReference type="Gene3D" id="3.40.50.880">
    <property type="match status" value="1"/>
</dbReference>
<feature type="domain" description="ThuA-like" evidence="1">
    <location>
        <begin position="38"/>
        <end position="249"/>
    </location>
</feature>
<reference evidence="2 3" key="1">
    <citation type="submission" date="2018-08" db="EMBL/GenBank/DDBJ databases">
        <title>Genome analysis of the thermophilic bacterium of the candidate phylum Aminicenantes from deep subsurface aquifer revealed its physiology and ecological role.</title>
        <authorList>
            <person name="Kadnikov V.V."/>
            <person name="Mardanov A.V."/>
            <person name="Beletsky A.V."/>
            <person name="Karnachuk O.V."/>
            <person name="Ravin N.V."/>
        </authorList>
    </citation>
    <scope>NUCLEOTIDE SEQUENCE [LARGE SCALE GENOMIC DNA]</scope>
    <source>
        <strain evidence="2">BY38</strain>
    </source>
</reference>
<proteinExistence type="predicted"/>
<dbReference type="InterPro" id="IPR029062">
    <property type="entry name" value="Class_I_gatase-like"/>
</dbReference>
<organism evidence="2 3">
    <name type="scientific">Candidatus Saccharicenans subterraneus</name>
    <dbReference type="NCBI Taxonomy" id="2508984"/>
    <lineage>
        <taxon>Bacteria</taxon>
        <taxon>Candidatus Aminicenantota</taxon>
        <taxon>Candidatus Aminicenantia</taxon>
        <taxon>Candidatus Aminicenantales</taxon>
        <taxon>Candidatus Saccharicenantaceae</taxon>
        <taxon>Candidatus Saccharicenans</taxon>
    </lineage>
</organism>
<dbReference type="EMBL" id="QUAH01000015">
    <property type="protein sequence ID" value="RFT14948.1"/>
    <property type="molecule type" value="Genomic_DNA"/>
</dbReference>
<dbReference type="SUPFAM" id="SSF52317">
    <property type="entry name" value="Class I glutamine amidotransferase-like"/>
    <property type="match status" value="1"/>
</dbReference>
<evidence type="ECO:0000259" key="1">
    <source>
        <dbReference type="Pfam" id="PF06283"/>
    </source>
</evidence>